<evidence type="ECO:0000256" key="2">
    <source>
        <dbReference type="ARBA" id="ARBA00023316"/>
    </source>
</evidence>
<name>A5EY23_DICNV</name>
<dbReference type="EC" id="4.2.2.-" evidence="3"/>
<dbReference type="InterPro" id="IPR034718">
    <property type="entry name" value="RlpA"/>
</dbReference>
<sequence length="200" mass="22123" precursor="true">MITRNIALIVLLASLPSFSQTISAPQEKDFSESESDKQAKDREQPIKIVKYLDFTKSEYERSRLSLLDDNQKNAVEKSAAIAEATSYEYTVRGKTYQTLAHANDFKQEGTASWYGPGFHGKKTASGEIFNQNELTAAHKRLPLGTKIRVTNLKNGKSVVVKINDRGPFHSNRVLDLSQAAAQKIGLLHSGVTNVSIVTVK</sequence>
<dbReference type="Gene3D" id="2.40.40.10">
    <property type="entry name" value="RlpA-like domain"/>
    <property type="match status" value="1"/>
</dbReference>
<feature type="domain" description="RlpA-like protein double-psi beta-barrel" evidence="5">
    <location>
        <begin position="107"/>
        <end position="195"/>
    </location>
</feature>
<dbReference type="AlphaFoldDB" id="A5EY23"/>
<comment type="similarity">
    <text evidence="3 4">Belongs to the RlpA family.</text>
</comment>
<keyword evidence="7" id="KW-1185">Reference proteome</keyword>
<dbReference type="InterPro" id="IPR012997">
    <property type="entry name" value="RplA"/>
</dbReference>
<keyword evidence="6" id="KW-0449">Lipoprotein</keyword>
<evidence type="ECO:0000313" key="6">
    <source>
        <dbReference type="EMBL" id="ABQ13548.1"/>
    </source>
</evidence>
<accession>A5EY23</accession>
<evidence type="ECO:0000256" key="3">
    <source>
        <dbReference type="HAMAP-Rule" id="MF_02071"/>
    </source>
</evidence>
<protein>
    <recommendedName>
        <fullName evidence="3">Endolytic peptidoglycan transglycosylase RlpA</fullName>
        <ecNumber evidence="3">4.2.2.-</ecNumber>
    </recommendedName>
</protein>
<dbReference type="GO" id="GO:0000270">
    <property type="term" value="P:peptidoglycan metabolic process"/>
    <property type="evidence" value="ECO:0007669"/>
    <property type="project" value="UniProtKB-UniRule"/>
</dbReference>
<dbReference type="KEGG" id="dno:DNO_0961"/>
<dbReference type="OrthoDB" id="9779128at2"/>
<dbReference type="Proteomes" id="UP000000248">
    <property type="component" value="Chromosome"/>
</dbReference>
<dbReference type="PANTHER" id="PTHR34183">
    <property type="entry name" value="ENDOLYTIC PEPTIDOGLYCAN TRANSGLYCOSYLASE RLPA"/>
    <property type="match status" value="1"/>
</dbReference>
<dbReference type="SUPFAM" id="SSF50685">
    <property type="entry name" value="Barwin-like endoglucanases"/>
    <property type="match status" value="1"/>
</dbReference>
<evidence type="ECO:0000256" key="1">
    <source>
        <dbReference type="ARBA" id="ARBA00023239"/>
    </source>
</evidence>
<dbReference type="HOGENOM" id="CLU_042923_6_2_6"/>
<evidence type="ECO:0000256" key="4">
    <source>
        <dbReference type="RuleBase" id="RU003495"/>
    </source>
</evidence>
<evidence type="ECO:0000259" key="5">
    <source>
        <dbReference type="Pfam" id="PF03330"/>
    </source>
</evidence>
<dbReference type="InterPro" id="IPR009009">
    <property type="entry name" value="RlpA-like_DPBB"/>
</dbReference>
<dbReference type="HAMAP" id="MF_02071">
    <property type="entry name" value="RlpA"/>
    <property type="match status" value="1"/>
</dbReference>
<dbReference type="GO" id="GO:0071555">
    <property type="term" value="P:cell wall organization"/>
    <property type="evidence" value="ECO:0007669"/>
    <property type="project" value="UniProtKB-KW"/>
</dbReference>
<dbReference type="STRING" id="246195.DNO_0961"/>
<dbReference type="GO" id="GO:0008932">
    <property type="term" value="F:lytic endotransglycosylase activity"/>
    <property type="evidence" value="ECO:0007669"/>
    <property type="project" value="UniProtKB-UniRule"/>
</dbReference>
<dbReference type="PANTHER" id="PTHR34183:SF1">
    <property type="entry name" value="ENDOLYTIC PEPTIDOGLYCAN TRANSGLYCOSYLASE RLPA"/>
    <property type="match status" value="1"/>
</dbReference>
<keyword evidence="3" id="KW-0732">Signal</keyword>
<feature type="signal peptide" evidence="3">
    <location>
        <begin position="1"/>
        <end position="19"/>
    </location>
</feature>
<dbReference type="Pfam" id="PF03330">
    <property type="entry name" value="DPBB_1"/>
    <property type="match status" value="1"/>
</dbReference>
<comment type="function">
    <text evidence="3">Lytic transglycosylase with a strong preference for naked glycan strands that lack stem peptides.</text>
</comment>
<dbReference type="eggNOG" id="COG0797">
    <property type="taxonomic scope" value="Bacteria"/>
</dbReference>
<keyword evidence="2 3" id="KW-0961">Cell wall biogenesis/degradation</keyword>
<dbReference type="NCBIfam" id="TIGR00413">
    <property type="entry name" value="rlpA"/>
    <property type="match status" value="1"/>
</dbReference>
<organism evidence="6 7">
    <name type="scientific">Dichelobacter nodosus (strain VCS1703A)</name>
    <dbReference type="NCBI Taxonomy" id="246195"/>
    <lineage>
        <taxon>Bacteria</taxon>
        <taxon>Pseudomonadati</taxon>
        <taxon>Pseudomonadota</taxon>
        <taxon>Gammaproteobacteria</taxon>
        <taxon>Cardiobacteriales</taxon>
        <taxon>Cardiobacteriaceae</taxon>
        <taxon>Dichelobacter</taxon>
    </lineage>
</organism>
<feature type="chain" id="PRO_5009990665" description="Endolytic peptidoglycan transglycosylase RlpA" evidence="3">
    <location>
        <begin position="20"/>
        <end position="200"/>
    </location>
</feature>
<keyword evidence="1 3" id="KW-0456">Lyase</keyword>
<reference evidence="6 7" key="1">
    <citation type="journal article" date="2007" name="Nat. Biotechnol.">
        <title>Genome sequence and identification of candidate vaccine antigens from the animal pathogen Dichelobacter nodosus.</title>
        <authorList>
            <person name="Myers G.S."/>
            <person name="Parker D."/>
            <person name="Al-Hasani K."/>
            <person name="Kennan R.M."/>
            <person name="Seemann T."/>
            <person name="Ren Q."/>
            <person name="Badger J.H."/>
            <person name="Selengut J.D."/>
            <person name="Deboy R.T."/>
            <person name="Tettelin H."/>
            <person name="Boyce J.D."/>
            <person name="McCarl V.P."/>
            <person name="Han X."/>
            <person name="Nelson W.C."/>
            <person name="Madupu R."/>
            <person name="Mohamoud Y."/>
            <person name="Holley T."/>
            <person name="Fedorova N."/>
            <person name="Khouri H."/>
            <person name="Bottomley S.P."/>
            <person name="Whittington R.J."/>
            <person name="Adler B."/>
            <person name="Songer J.G."/>
            <person name="Rood J.I."/>
            <person name="Paulsen I.T."/>
        </authorList>
    </citation>
    <scope>NUCLEOTIDE SEQUENCE [LARGE SCALE GENOMIC DNA]</scope>
    <source>
        <strain evidence="6 7">VCS1703A</strain>
    </source>
</reference>
<dbReference type="EMBL" id="CP000513">
    <property type="protein sequence ID" value="ABQ13548.1"/>
    <property type="molecule type" value="Genomic_DNA"/>
</dbReference>
<dbReference type="InterPro" id="IPR036908">
    <property type="entry name" value="RlpA-like_sf"/>
</dbReference>
<dbReference type="RefSeq" id="WP_012031274.1">
    <property type="nucleotide sequence ID" value="NC_009446.1"/>
</dbReference>
<evidence type="ECO:0000313" key="7">
    <source>
        <dbReference type="Proteomes" id="UP000000248"/>
    </source>
</evidence>
<proteinExistence type="inferred from homology"/>
<dbReference type="CDD" id="cd22268">
    <property type="entry name" value="DPBB_RlpA-like"/>
    <property type="match status" value="1"/>
</dbReference>
<gene>
    <name evidence="3" type="primary">rlpA</name>
    <name evidence="6" type="ordered locus">DNO_0961</name>
</gene>